<dbReference type="Pfam" id="PF13444">
    <property type="entry name" value="Acetyltransf_5"/>
    <property type="match status" value="1"/>
</dbReference>
<dbReference type="Gene3D" id="3.40.630.30">
    <property type="match status" value="1"/>
</dbReference>
<reference evidence="1 2" key="1">
    <citation type="submission" date="2021-02" db="EMBL/GenBank/DDBJ databases">
        <title>De Novo genome assembly of isolated myxobacteria.</title>
        <authorList>
            <person name="Stevens D.C."/>
        </authorList>
    </citation>
    <scope>NUCLEOTIDE SEQUENCE [LARGE SCALE GENOMIC DNA]</scope>
    <source>
        <strain evidence="2">SCPEA02</strain>
    </source>
</reference>
<sequence>MTSMHCRVANTQRELDDALRVRWAVFGGELRLMTGRTPPSRREVSCFDTLDTTVHLVVYADRKPVATARLLLPNLEVARDAGGQLGIELEQKLDLTGIASPTRLFAETARFCVLEKWRHSEAVARLHASIYEESRRLGVTHWIAAANLDTDSVEDAHLVYRVAEHRGWLSPRWRVKVSAPGEPPATPSDPLYTSAERARARLGQLEGLRMPRAPSLFARKMGARFIAEPIYEAGFRRFTLPLIAALDEIPASTLARFKALESHVSRAA</sequence>
<keyword evidence="2" id="KW-1185">Reference proteome</keyword>
<evidence type="ECO:0000313" key="2">
    <source>
        <dbReference type="Proteomes" id="UP000662747"/>
    </source>
</evidence>
<evidence type="ECO:0000313" key="1">
    <source>
        <dbReference type="EMBL" id="QSQ25165.1"/>
    </source>
</evidence>
<name>A0ABX7P3V0_9BACT</name>
<proteinExistence type="predicted"/>
<gene>
    <name evidence="1" type="ORF">JY651_09640</name>
</gene>
<dbReference type="EMBL" id="CP071090">
    <property type="protein sequence ID" value="QSQ25165.1"/>
    <property type="molecule type" value="Genomic_DNA"/>
</dbReference>
<accession>A0ABX7P3V0</accession>
<protein>
    <submittedName>
        <fullName evidence="1">GNAT family N-acetyltransferase</fullName>
    </submittedName>
</protein>
<dbReference type="InterPro" id="IPR016181">
    <property type="entry name" value="Acyl_CoA_acyltransferase"/>
</dbReference>
<dbReference type="Proteomes" id="UP000662747">
    <property type="component" value="Chromosome"/>
</dbReference>
<dbReference type="RefSeq" id="WP_206726722.1">
    <property type="nucleotide sequence ID" value="NZ_CP071090.1"/>
</dbReference>
<organism evidence="1 2">
    <name type="scientific">Pyxidicoccus parkwayensis</name>
    <dbReference type="NCBI Taxonomy" id="2813578"/>
    <lineage>
        <taxon>Bacteria</taxon>
        <taxon>Pseudomonadati</taxon>
        <taxon>Myxococcota</taxon>
        <taxon>Myxococcia</taxon>
        <taxon>Myxococcales</taxon>
        <taxon>Cystobacterineae</taxon>
        <taxon>Myxococcaceae</taxon>
        <taxon>Pyxidicoccus</taxon>
    </lineage>
</organism>
<dbReference type="SUPFAM" id="SSF55729">
    <property type="entry name" value="Acyl-CoA N-acyltransferases (Nat)"/>
    <property type="match status" value="1"/>
</dbReference>